<evidence type="ECO:0000313" key="7">
    <source>
        <dbReference type="EMBL" id="KAF5735212.1"/>
    </source>
</evidence>
<dbReference type="EC" id="2.1.1.33" evidence="2"/>
<dbReference type="GO" id="GO:0043527">
    <property type="term" value="C:tRNA methyltransferase complex"/>
    <property type="evidence" value="ECO:0007669"/>
    <property type="project" value="TreeGrafter"/>
</dbReference>
<dbReference type="Pfam" id="PF02390">
    <property type="entry name" value="Methyltransf_4"/>
    <property type="match status" value="1"/>
</dbReference>
<accession>A0A7J7CMB0</accession>
<dbReference type="GO" id="GO:0008176">
    <property type="term" value="F:tRNA (guanine(46)-N7)-methyltransferase activity"/>
    <property type="evidence" value="ECO:0007669"/>
    <property type="project" value="UniProtKB-EC"/>
</dbReference>
<dbReference type="Gene3D" id="3.40.50.150">
    <property type="entry name" value="Vaccinia Virus protein VP39"/>
    <property type="match status" value="1"/>
</dbReference>
<evidence type="ECO:0000256" key="6">
    <source>
        <dbReference type="ARBA" id="ARBA00022694"/>
    </source>
</evidence>
<dbReference type="InterPro" id="IPR003358">
    <property type="entry name" value="tRNA_(Gua-N-7)_MeTrfase_Trmb"/>
</dbReference>
<keyword evidence="8" id="KW-1185">Reference proteome</keyword>
<dbReference type="EMBL" id="JAAARO010000015">
    <property type="protein sequence ID" value="KAF5735212.1"/>
    <property type="molecule type" value="Genomic_DNA"/>
</dbReference>
<comment type="catalytic activity">
    <reaction evidence="1">
        <text>guanosine(46) in tRNA + S-adenosyl-L-methionine = N(7)-methylguanosine(46) in tRNA + S-adenosyl-L-homocysteine</text>
        <dbReference type="Rhea" id="RHEA:42708"/>
        <dbReference type="Rhea" id="RHEA-COMP:10188"/>
        <dbReference type="Rhea" id="RHEA-COMP:10189"/>
        <dbReference type="ChEBI" id="CHEBI:57856"/>
        <dbReference type="ChEBI" id="CHEBI:59789"/>
        <dbReference type="ChEBI" id="CHEBI:74269"/>
        <dbReference type="ChEBI" id="CHEBI:74480"/>
        <dbReference type="EC" id="2.1.1.33"/>
    </reaction>
</comment>
<evidence type="ECO:0000256" key="5">
    <source>
        <dbReference type="ARBA" id="ARBA00022691"/>
    </source>
</evidence>
<keyword evidence="6" id="KW-0819">tRNA processing</keyword>
<gene>
    <name evidence="7" type="ORF">HS088_TW15G00712</name>
</gene>
<reference evidence="7 8" key="1">
    <citation type="journal article" date="2020" name="Nat. Commun.">
        <title>Genome of Tripterygium wilfordii and identification of cytochrome P450 involved in triptolide biosynthesis.</title>
        <authorList>
            <person name="Tu L."/>
            <person name="Su P."/>
            <person name="Zhang Z."/>
            <person name="Gao L."/>
            <person name="Wang J."/>
            <person name="Hu T."/>
            <person name="Zhou J."/>
            <person name="Zhang Y."/>
            <person name="Zhao Y."/>
            <person name="Liu Y."/>
            <person name="Song Y."/>
            <person name="Tong Y."/>
            <person name="Lu Y."/>
            <person name="Yang J."/>
            <person name="Xu C."/>
            <person name="Jia M."/>
            <person name="Peters R.J."/>
            <person name="Huang L."/>
            <person name="Gao W."/>
        </authorList>
    </citation>
    <scope>NUCLEOTIDE SEQUENCE [LARGE SCALE GENOMIC DNA]</scope>
    <source>
        <strain evidence="8">cv. XIE 37</strain>
        <tissue evidence="7">Leaf</tissue>
    </source>
</reference>
<organism evidence="7 8">
    <name type="scientific">Tripterygium wilfordii</name>
    <name type="common">Thunder God vine</name>
    <dbReference type="NCBI Taxonomy" id="458696"/>
    <lineage>
        <taxon>Eukaryota</taxon>
        <taxon>Viridiplantae</taxon>
        <taxon>Streptophyta</taxon>
        <taxon>Embryophyta</taxon>
        <taxon>Tracheophyta</taxon>
        <taxon>Spermatophyta</taxon>
        <taxon>Magnoliopsida</taxon>
        <taxon>eudicotyledons</taxon>
        <taxon>Gunneridae</taxon>
        <taxon>Pentapetalae</taxon>
        <taxon>rosids</taxon>
        <taxon>fabids</taxon>
        <taxon>Celastrales</taxon>
        <taxon>Celastraceae</taxon>
        <taxon>Tripterygium</taxon>
    </lineage>
</organism>
<evidence type="ECO:0000256" key="2">
    <source>
        <dbReference type="ARBA" id="ARBA00011977"/>
    </source>
</evidence>
<keyword evidence="4 7" id="KW-0808">Transferase</keyword>
<dbReference type="OrthoDB" id="47276at2759"/>
<dbReference type="Proteomes" id="UP000593562">
    <property type="component" value="Unassembled WGS sequence"/>
</dbReference>
<comment type="caution">
    <text evidence="7">The sequence shown here is derived from an EMBL/GenBank/DDBJ whole genome shotgun (WGS) entry which is preliminary data.</text>
</comment>
<dbReference type="PANTHER" id="PTHR23417:SF21">
    <property type="entry name" value="TRNA (GUANINE-N(7)-)-METHYLTRANSFERASE"/>
    <property type="match status" value="1"/>
</dbReference>
<name>A0A7J7CMB0_TRIWF</name>
<dbReference type="FunCoup" id="A0A7J7CMB0">
    <property type="interactions" value="389"/>
</dbReference>
<sequence>MAVSWVSLRYNYSQIVPRAAKESFSLVLPFSLPRLTKLTAPYHISTLCCSEKVDTKEPRSPDLVALEYADLNLTDKISGELGHVRIRQHVNPLSSLFSKPVPVPDWDQVFRDPTLPLMVDIGSGSGRFLLWLAKRNHASGNYLGLEIRQKLAKRAEFWVKELGLGNIHFLFANAAVSFKELVSKYPGPLMLVSILCPDPHFKKRHHKRRVLQKPLVDSIVNSLMPGGKVFIQSDVLEVALDMRNQFDAELDVIQHIDAIEPGVLCDNDGWLLHNPMGIRTEREIHAEFEGATIYRRLYQKRT</sequence>
<keyword evidence="3 7" id="KW-0489">Methyltransferase</keyword>
<dbReference type="InParanoid" id="A0A7J7CMB0"/>
<evidence type="ECO:0000256" key="3">
    <source>
        <dbReference type="ARBA" id="ARBA00022603"/>
    </source>
</evidence>
<evidence type="ECO:0000313" key="8">
    <source>
        <dbReference type="Proteomes" id="UP000593562"/>
    </source>
</evidence>
<protein>
    <recommendedName>
        <fullName evidence="2">tRNA (guanine(46)-N(7))-methyltransferase</fullName>
        <ecNumber evidence="2">2.1.1.33</ecNumber>
    </recommendedName>
</protein>
<evidence type="ECO:0000256" key="4">
    <source>
        <dbReference type="ARBA" id="ARBA00022679"/>
    </source>
</evidence>
<dbReference type="SUPFAM" id="SSF53335">
    <property type="entry name" value="S-adenosyl-L-methionine-dependent methyltransferases"/>
    <property type="match status" value="1"/>
</dbReference>
<proteinExistence type="predicted"/>
<dbReference type="AlphaFoldDB" id="A0A7J7CMB0"/>
<dbReference type="FunFam" id="3.40.50.150:FF:000230">
    <property type="entry name" value="tRNA (Guanine-N(7)-)-methyltransferase"/>
    <property type="match status" value="1"/>
</dbReference>
<dbReference type="PANTHER" id="PTHR23417">
    <property type="entry name" value="3-DEOXY-D-MANNO-OCTULOSONIC-ACID TRANSFERASE/TRNA GUANINE-N 7 - -METHYLTRANSFERASE"/>
    <property type="match status" value="1"/>
</dbReference>
<keyword evidence="5" id="KW-0949">S-adenosyl-L-methionine</keyword>
<evidence type="ECO:0000256" key="1">
    <source>
        <dbReference type="ARBA" id="ARBA00000142"/>
    </source>
</evidence>
<dbReference type="InterPro" id="IPR029063">
    <property type="entry name" value="SAM-dependent_MTases_sf"/>
</dbReference>
<dbReference type="PROSITE" id="PS51625">
    <property type="entry name" value="SAM_MT_TRMB"/>
    <property type="match status" value="1"/>
</dbReference>
<dbReference type="CDD" id="cd02440">
    <property type="entry name" value="AdoMet_MTases"/>
    <property type="match status" value="1"/>
</dbReference>